<comment type="caution">
    <text evidence="1">The sequence shown here is derived from an EMBL/GenBank/DDBJ whole genome shotgun (WGS) entry which is preliminary data.</text>
</comment>
<organism evidence="1 2">
    <name type="scientific">Salix udensis</name>
    <dbReference type="NCBI Taxonomy" id="889485"/>
    <lineage>
        <taxon>Eukaryota</taxon>
        <taxon>Viridiplantae</taxon>
        <taxon>Streptophyta</taxon>
        <taxon>Embryophyta</taxon>
        <taxon>Tracheophyta</taxon>
        <taxon>Spermatophyta</taxon>
        <taxon>Magnoliopsida</taxon>
        <taxon>eudicotyledons</taxon>
        <taxon>Gunneridae</taxon>
        <taxon>Pentapetalae</taxon>
        <taxon>rosids</taxon>
        <taxon>fabids</taxon>
        <taxon>Malpighiales</taxon>
        <taxon>Salicaceae</taxon>
        <taxon>Saliceae</taxon>
        <taxon>Salix</taxon>
    </lineage>
</organism>
<evidence type="ECO:0000313" key="2">
    <source>
        <dbReference type="Proteomes" id="UP001162972"/>
    </source>
</evidence>
<name>A0AAD6KXL0_9ROSI</name>
<gene>
    <name evidence="1" type="ORF">OIU84_018903</name>
</gene>
<accession>A0AAD6KXL0</accession>
<sequence length="106" mass="12557">MLESPQTPLKNMNLSSHNIIMPLKHNIFKPVFQFSPMKVLKFHPTTLHHLNFNHQQLLHYFQHLKHQSHPPFPPHYCTPTLSFLHTISQSPSNLSHSLRYSFHRFA</sequence>
<evidence type="ECO:0000313" key="1">
    <source>
        <dbReference type="EMBL" id="KAJ6431513.1"/>
    </source>
</evidence>
<dbReference type="AlphaFoldDB" id="A0AAD6KXL0"/>
<dbReference type="Proteomes" id="UP001162972">
    <property type="component" value="Chromosome 10"/>
</dbReference>
<keyword evidence="2" id="KW-1185">Reference proteome</keyword>
<reference evidence="1 2" key="1">
    <citation type="journal article" date="2023" name="Int. J. Mol. Sci.">
        <title>De Novo Assembly and Annotation of 11 Diverse Shrub Willow (Salix) Genomes Reveals Novel Gene Organization in Sex-Linked Regions.</title>
        <authorList>
            <person name="Hyden B."/>
            <person name="Feng K."/>
            <person name="Yates T.B."/>
            <person name="Jawdy S."/>
            <person name="Cereghino C."/>
            <person name="Smart L.B."/>
            <person name="Muchero W."/>
        </authorList>
    </citation>
    <scope>NUCLEOTIDE SEQUENCE [LARGE SCALE GENOMIC DNA]</scope>
    <source>
        <tissue evidence="1">Shoot tip</tissue>
    </source>
</reference>
<dbReference type="EMBL" id="JAPFFJ010000003">
    <property type="protein sequence ID" value="KAJ6431513.1"/>
    <property type="molecule type" value="Genomic_DNA"/>
</dbReference>
<proteinExistence type="predicted"/>
<protein>
    <submittedName>
        <fullName evidence="1">Uncharacterized protein</fullName>
    </submittedName>
</protein>